<dbReference type="AlphaFoldDB" id="A0A5B7WWH7"/>
<dbReference type="Proteomes" id="UP000307000">
    <property type="component" value="Chromosome"/>
</dbReference>
<dbReference type="RefSeq" id="WP_138177537.1">
    <property type="nucleotide sequence ID" value="NZ_CP034412.1"/>
</dbReference>
<keyword evidence="2" id="KW-1185">Reference proteome</keyword>
<accession>A0A5B7WWH7</accession>
<name>A0A5B7WWH7_9MICC</name>
<evidence type="ECO:0000313" key="1">
    <source>
        <dbReference type="EMBL" id="QCY47580.1"/>
    </source>
</evidence>
<proteinExistence type="predicted"/>
<protein>
    <submittedName>
        <fullName evidence="1">Uncharacterized protein</fullName>
    </submittedName>
</protein>
<sequence>MRWESLFADLESQLQAQLAEDLRAEIAESVRVEQARQTLAERLLTCQGRRLSLRLAGGEELTARLGPVGNDYLCLEESATRWLIRAAAVQTVALPPKPSAHSETVKLAAARFAAVLRALLRDRNPVQVHGTDGQLLGEGTLLQAAQDFIVLGTHARDEYARPRSITSELLIPHTALGWLMLEHRH</sequence>
<reference evidence="1 2" key="1">
    <citation type="submission" date="2018-12" db="EMBL/GenBank/DDBJ databases">
        <title>Complete Genome Sequence of Glutamicibacter creatinolyticus strain LGCM259,isolated from an abscess of a 12-year-old mare in Italy.</title>
        <authorList>
            <person name="Santos R.G."/>
            <person name="Silva A.L."/>
            <person name="Seyffert N."/>
            <person name="Castro T.L.P."/>
            <person name="Attili A.R."/>
            <person name="Rifici C."/>
            <person name="Mazzullo G."/>
            <person name="Brenig B."/>
            <person name="Venanzi F."/>
            <person name="Azevedo V."/>
        </authorList>
    </citation>
    <scope>NUCLEOTIDE SEQUENCE [LARGE SCALE GENOMIC DNA]</scope>
    <source>
        <strain evidence="1 2">LGCM 259</strain>
    </source>
</reference>
<dbReference type="EMBL" id="CP034412">
    <property type="protein sequence ID" value="QCY47580.1"/>
    <property type="molecule type" value="Genomic_DNA"/>
</dbReference>
<organism evidence="1 2">
    <name type="scientific">Glutamicibacter creatinolyticus</name>
    <dbReference type="NCBI Taxonomy" id="162496"/>
    <lineage>
        <taxon>Bacteria</taxon>
        <taxon>Bacillati</taxon>
        <taxon>Actinomycetota</taxon>
        <taxon>Actinomycetes</taxon>
        <taxon>Micrococcales</taxon>
        <taxon>Micrococcaceae</taxon>
        <taxon>Glutamicibacter</taxon>
    </lineage>
</organism>
<evidence type="ECO:0000313" key="2">
    <source>
        <dbReference type="Proteomes" id="UP000307000"/>
    </source>
</evidence>
<gene>
    <name evidence="1" type="ORF">GcLGCM259_1862</name>
</gene>
<dbReference type="KEGG" id="gcr:GcLGCM259_1862"/>